<feature type="region of interest" description="Disordered" evidence="1">
    <location>
        <begin position="225"/>
        <end position="361"/>
    </location>
</feature>
<dbReference type="SUPFAM" id="SSF50044">
    <property type="entry name" value="SH3-domain"/>
    <property type="match status" value="1"/>
</dbReference>
<name>A0A3B5QG19_XIPMA</name>
<dbReference type="Proteomes" id="UP000002852">
    <property type="component" value="Unassembled WGS sequence"/>
</dbReference>
<reference evidence="3" key="1">
    <citation type="submission" date="2012-01" db="EMBL/GenBank/DDBJ databases">
        <authorList>
            <person name="Walter R."/>
            <person name="Schartl M."/>
            <person name="Warren W."/>
        </authorList>
    </citation>
    <scope>NUCLEOTIDE SEQUENCE [LARGE SCALE GENOMIC DNA]</scope>
    <source>
        <strain evidence="3">JP 163 A</strain>
    </source>
</reference>
<feature type="compositionally biased region" description="Basic and acidic residues" evidence="1">
    <location>
        <begin position="580"/>
        <end position="591"/>
    </location>
</feature>
<dbReference type="STRING" id="8083.ENSXMAP00000029906"/>
<dbReference type="InterPro" id="IPR043443">
    <property type="entry name" value="FYB1/2-like"/>
</dbReference>
<proteinExistence type="predicted"/>
<reference evidence="2" key="4">
    <citation type="submission" date="2025-09" db="UniProtKB">
        <authorList>
            <consortium name="Ensembl"/>
        </authorList>
    </citation>
    <scope>IDENTIFICATION</scope>
    <source>
        <strain evidence="2">JP 163 A</strain>
    </source>
</reference>
<feature type="compositionally biased region" description="Pro residues" evidence="1">
    <location>
        <begin position="285"/>
        <end position="298"/>
    </location>
</feature>
<feature type="compositionally biased region" description="Basic and acidic residues" evidence="1">
    <location>
        <begin position="95"/>
        <end position="120"/>
    </location>
</feature>
<feature type="compositionally biased region" description="Basic and acidic residues" evidence="1">
    <location>
        <begin position="77"/>
        <end position="87"/>
    </location>
</feature>
<feature type="region of interest" description="Disordered" evidence="1">
    <location>
        <begin position="658"/>
        <end position="750"/>
    </location>
</feature>
<dbReference type="InParanoid" id="A0A3B5QG19"/>
<feature type="region of interest" description="Disordered" evidence="1">
    <location>
        <begin position="21"/>
        <end position="194"/>
    </location>
</feature>
<dbReference type="InterPro" id="IPR036028">
    <property type="entry name" value="SH3-like_dom_sf"/>
</dbReference>
<feature type="compositionally biased region" description="Polar residues" evidence="1">
    <location>
        <begin position="58"/>
        <end position="73"/>
    </location>
</feature>
<feature type="region of interest" description="Disordered" evidence="1">
    <location>
        <begin position="562"/>
        <end position="637"/>
    </location>
</feature>
<accession>A0A3B5QG19</accession>
<organism evidence="2 3">
    <name type="scientific">Xiphophorus maculatus</name>
    <name type="common">Southern platyfish</name>
    <name type="synonym">Platypoecilus maculatus</name>
    <dbReference type="NCBI Taxonomy" id="8083"/>
    <lineage>
        <taxon>Eukaryota</taxon>
        <taxon>Metazoa</taxon>
        <taxon>Chordata</taxon>
        <taxon>Craniata</taxon>
        <taxon>Vertebrata</taxon>
        <taxon>Euteleostomi</taxon>
        <taxon>Actinopterygii</taxon>
        <taxon>Neopterygii</taxon>
        <taxon>Teleostei</taxon>
        <taxon>Neoteleostei</taxon>
        <taxon>Acanthomorphata</taxon>
        <taxon>Ovalentaria</taxon>
        <taxon>Atherinomorphae</taxon>
        <taxon>Cyprinodontiformes</taxon>
        <taxon>Poeciliidae</taxon>
        <taxon>Poeciliinae</taxon>
        <taxon>Xiphophorus</taxon>
    </lineage>
</organism>
<feature type="compositionally biased region" description="Polar residues" evidence="1">
    <location>
        <begin position="258"/>
        <end position="277"/>
    </location>
</feature>
<feature type="compositionally biased region" description="Basic and acidic residues" evidence="1">
    <location>
        <begin position="902"/>
        <end position="912"/>
    </location>
</feature>
<dbReference type="PANTHER" id="PTHR16830">
    <property type="entry name" value="SH2 CONTAINING ADAPTOR PRAM-1 RELATED"/>
    <property type="match status" value="1"/>
</dbReference>
<evidence type="ECO:0000313" key="2">
    <source>
        <dbReference type="Ensembl" id="ENSXMAP00000029906.1"/>
    </source>
</evidence>
<feature type="region of interest" description="Disordered" evidence="1">
    <location>
        <begin position="505"/>
        <end position="545"/>
    </location>
</feature>
<dbReference type="GO" id="GO:0007229">
    <property type="term" value="P:integrin-mediated signaling pathway"/>
    <property type="evidence" value="ECO:0007669"/>
    <property type="project" value="InterPro"/>
</dbReference>
<protein>
    <submittedName>
        <fullName evidence="2">FYN binding protein 2</fullName>
    </submittedName>
</protein>
<feature type="compositionally biased region" description="Polar residues" evidence="1">
    <location>
        <begin position="171"/>
        <end position="182"/>
    </location>
</feature>
<feature type="region of interest" description="Disordered" evidence="1">
    <location>
        <begin position="853"/>
        <end position="916"/>
    </location>
</feature>
<dbReference type="GO" id="GO:0050852">
    <property type="term" value="P:T cell receptor signaling pathway"/>
    <property type="evidence" value="ECO:0007669"/>
    <property type="project" value="TreeGrafter"/>
</dbReference>
<dbReference type="AlphaFoldDB" id="A0A3B5QG19"/>
<keyword evidence="3" id="KW-1185">Reference proteome</keyword>
<evidence type="ECO:0000313" key="3">
    <source>
        <dbReference type="Proteomes" id="UP000002852"/>
    </source>
</evidence>
<dbReference type="OMA" id="RTFSMPD"/>
<dbReference type="GO" id="GO:0005886">
    <property type="term" value="C:plasma membrane"/>
    <property type="evidence" value="ECO:0007669"/>
    <property type="project" value="InterPro"/>
</dbReference>
<dbReference type="Gene3D" id="2.30.30.40">
    <property type="entry name" value="SH3 Domains"/>
    <property type="match status" value="1"/>
</dbReference>
<feature type="compositionally biased region" description="Basic and acidic residues" evidence="1">
    <location>
        <begin position="687"/>
        <end position="750"/>
    </location>
</feature>
<dbReference type="GO" id="GO:0072659">
    <property type="term" value="P:protein localization to plasma membrane"/>
    <property type="evidence" value="ECO:0007669"/>
    <property type="project" value="TreeGrafter"/>
</dbReference>
<dbReference type="GeneTree" id="ENSGT00940000174833"/>
<feature type="compositionally biased region" description="Pro residues" evidence="1">
    <location>
        <begin position="230"/>
        <end position="242"/>
    </location>
</feature>
<feature type="region of interest" description="Disordered" evidence="1">
    <location>
        <begin position="934"/>
        <end position="985"/>
    </location>
</feature>
<feature type="compositionally biased region" description="Basic residues" evidence="1">
    <location>
        <begin position="660"/>
        <end position="674"/>
    </location>
</feature>
<feature type="compositionally biased region" description="Low complexity" evidence="1">
    <location>
        <begin position="316"/>
        <end position="325"/>
    </location>
</feature>
<dbReference type="Ensembl" id="ENSXMAT00000040434.1">
    <property type="protein sequence ID" value="ENSXMAP00000029906.1"/>
    <property type="gene ID" value="ENSXMAG00000011181.2"/>
</dbReference>
<sequence>MDEQEGPLDFQALRAKFQDKEFLLGPPKPKPVVAEKPKVIPPPLSPTQHLPPGARPSLLSSINQALESKSVNSPRVIFKDENKDNKKIFIHGNSKPKDKSDGKTKESKEKLNENSSDHKEKNGKKPPFFGTQKESTAELVPALPPPKSKTQRKKNILGFIKSSKKDPAATSADSILDSTNVNLPGPTPLIPLASDADEEESIYLVPRQIPRKITIPESSAAVDLTTLSPIPDPPDFSPPPAMIPATPAFKIPPPQSETPPQIESPASSVSDLPSQNKIVPIPSIDAPPRPIIPAPSPPLANALSLTVATPSPPTVVTPSPSDTVDPSPPPRATDAPPRAIFSPPPSFANSDPFPEFSAPSTELQAVAGSDVEVALPAAVEAMDSTPSKLERPISALSALGRAEDMSTGKRTPPSDPRILSALEKARKKAASPMSSPTPPPKVFPSHLDPALSDAEFPPFEDEGKKLPSIKAEVNFPDHRAASPALQSLTEEGSNPPLVAVAVAAPPPRGVLPDRETLAPAPEKPKRPQSANLSQFIPPPPIIPEEIPVPLESLEAEATDVPGFDDLEDAYSPELPVSRCGTEEHTGTDVPDKPTQSEFYGNGITHPETEVQTKTAYGEIKLDSPLQEQSLKPTEDPQALLQNIMYESNDDVYEFINVSSSKKKAKSSNGKKRKGAPQNPYVETGQETFREKTKTSRFGRSEKKHASDKPDEKELKKKEKQRLEKEKKELKEKQEREKKEQKEREKKENEMKKKFNVTGQEEAMYQAKVKVTAKGRKHDLPVKSGDVISIIRTTECPKGKWLARDSCNTYGYIPVDHVEMDFKEILELGKKTPRNSAIIEAEAATDSMVLNHFSRSPGSFSDDSEEWTGDDETLSPNPEASDQLPGVHTRTISMPEMGNQDLDVNHQHSHSDMSENPQIQARQEALYKLVTFFSTPKSAHPTPNEPEPERRSPTPVQEEAASAPQESSTPETEFDPSAVILPPPDMYADSMLDSSLYSEVRINHTDSPNVCLPS</sequence>
<reference evidence="3" key="2">
    <citation type="journal article" date="2013" name="Nat. Genet.">
        <title>The genome of the platyfish, Xiphophorus maculatus, provides insights into evolutionary adaptation and several complex traits.</title>
        <authorList>
            <person name="Schartl M."/>
            <person name="Walter R.B."/>
            <person name="Shen Y."/>
            <person name="Garcia T."/>
            <person name="Catchen J."/>
            <person name="Amores A."/>
            <person name="Braasch I."/>
            <person name="Chalopin D."/>
            <person name="Volff J.N."/>
            <person name="Lesch K.P."/>
            <person name="Bisazza A."/>
            <person name="Minx P."/>
            <person name="Hillier L."/>
            <person name="Wilson R.K."/>
            <person name="Fuerstenberg S."/>
            <person name="Boore J."/>
            <person name="Searle S."/>
            <person name="Postlethwait J.H."/>
            <person name="Warren W.C."/>
        </authorList>
    </citation>
    <scope>NUCLEOTIDE SEQUENCE [LARGE SCALE GENOMIC DNA]</scope>
    <source>
        <strain evidence="3">JP 163 A</strain>
    </source>
</reference>
<evidence type="ECO:0000256" key="1">
    <source>
        <dbReference type="SAM" id="MobiDB-lite"/>
    </source>
</evidence>
<feature type="compositionally biased region" description="Acidic residues" evidence="1">
    <location>
        <begin position="861"/>
        <end position="872"/>
    </location>
</feature>
<dbReference type="FunFam" id="2.30.30.40:FF:000307">
    <property type="entry name" value="Predicted protein"/>
    <property type="match status" value="1"/>
</dbReference>
<feature type="region of interest" description="Disordered" evidence="1">
    <location>
        <begin position="382"/>
        <end position="463"/>
    </location>
</feature>
<dbReference type="PANTHER" id="PTHR16830:SF20">
    <property type="entry name" value="SI:CH211-188C16.1-RELATED"/>
    <property type="match status" value="1"/>
</dbReference>
<reference evidence="2" key="3">
    <citation type="submission" date="2025-08" db="UniProtKB">
        <authorList>
            <consortium name="Ensembl"/>
        </authorList>
    </citation>
    <scope>IDENTIFICATION</scope>
    <source>
        <strain evidence="2">JP 163 A</strain>
    </source>
</reference>